<dbReference type="EMBL" id="ML213591">
    <property type="protein sequence ID" value="TFK43336.1"/>
    <property type="molecule type" value="Genomic_DNA"/>
</dbReference>
<evidence type="ECO:0000313" key="2">
    <source>
        <dbReference type="EMBL" id="TFK43336.1"/>
    </source>
</evidence>
<dbReference type="Proteomes" id="UP000308652">
    <property type="component" value="Unassembled WGS sequence"/>
</dbReference>
<evidence type="ECO:0000256" key="1">
    <source>
        <dbReference type="SAM" id="MobiDB-lite"/>
    </source>
</evidence>
<protein>
    <submittedName>
        <fullName evidence="2">Uncharacterized protein</fullName>
    </submittedName>
</protein>
<proteinExistence type="predicted"/>
<reference evidence="2 3" key="1">
    <citation type="journal article" date="2019" name="Nat. Ecol. Evol.">
        <title>Megaphylogeny resolves global patterns of mushroom evolution.</title>
        <authorList>
            <person name="Varga T."/>
            <person name="Krizsan K."/>
            <person name="Foldi C."/>
            <person name="Dima B."/>
            <person name="Sanchez-Garcia M."/>
            <person name="Sanchez-Ramirez S."/>
            <person name="Szollosi G.J."/>
            <person name="Szarkandi J.G."/>
            <person name="Papp V."/>
            <person name="Albert L."/>
            <person name="Andreopoulos W."/>
            <person name="Angelini C."/>
            <person name="Antonin V."/>
            <person name="Barry K.W."/>
            <person name="Bougher N.L."/>
            <person name="Buchanan P."/>
            <person name="Buyck B."/>
            <person name="Bense V."/>
            <person name="Catcheside P."/>
            <person name="Chovatia M."/>
            <person name="Cooper J."/>
            <person name="Damon W."/>
            <person name="Desjardin D."/>
            <person name="Finy P."/>
            <person name="Geml J."/>
            <person name="Haridas S."/>
            <person name="Hughes K."/>
            <person name="Justo A."/>
            <person name="Karasinski D."/>
            <person name="Kautmanova I."/>
            <person name="Kiss B."/>
            <person name="Kocsube S."/>
            <person name="Kotiranta H."/>
            <person name="LaButti K.M."/>
            <person name="Lechner B.E."/>
            <person name="Liimatainen K."/>
            <person name="Lipzen A."/>
            <person name="Lukacs Z."/>
            <person name="Mihaltcheva S."/>
            <person name="Morgado L.N."/>
            <person name="Niskanen T."/>
            <person name="Noordeloos M.E."/>
            <person name="Ohm R.A."/>
            <person name="Ortiz-Santana B."/>
            <person name="Ovrebo C."/>
            <person name="Racz N."/>
            <person name="Riley R."/>
            <person name="Savchenko A."/>
            <person name="Shiryaev A."/>
            <person name="Soop K."/>
            <person name="Spirin V."/>
            <person name="Szebenyi C."/>
            <person name="Tomsovsky M."/>
            <person name="Tulloss R.E."/>
            <person name="Uehling J."/>
            <person name="Grigoriev I.V."/>
            <person name="Vagvolgyi C."/>
            <person name="Papp T."/>
            <person name="Martin F.M."/>
            <person name="Miettinen O."/>
            <person name="Hibbett D.S."/>
            <person name="Nagy L.G."/>
        </authorList>
    </citation>
    <scope>NUCLEOTIDE SEQUENCE [LARGE SCALE GENOMIC DNA]</scope>
    <source>
        <strain evidence="2 3">CBS 166.37</strain>
    </source>
</reference>
<organism evidence="2 3">
    <name type="scientific">Crucibulum laeve</name>
    <dbReference type="NCBI Taxonomy" id="68775"/>
    <lineage>
        <taxon>Eukaryota</taxon>
        <taxon>Fungi</taxon>
        <taxon>Dikarya</taxon>
        <taxon>Basidiomycota</taxon>
        <taxon>Agaricomycotina</taxon>
        <taxon>Agaricomycetes</taxon>
        <taxon>Agaricomycetidae</taxon>
        <taxon>Agaricales</taxon>
        <taxon>Agaricineae</taxon>
        <taxon>Nidulariaceae</taxon>
        <taxon>Crucibulum</taxon>
    </lineage>
</organism>
<dbReference type="AlphaFoldDB" id="A0A5C3MG00"/>
<gene>
    <name evidence="2" type="ORF">BDQ12DRAFT_674799</name>
</gene>
<keyword evidence="3" id="KW-1185">Reference proteome</keyword>
<feature type="compositionally biased region" description="Low complexity" evidence="1">
    <location>
        <begin position="1"/>
        <end position="22"/>
    </location>
</feature>
<sequence>MNISRKCSSRASQSASVSHQSQENIDRSPLYHDSCSTRVSGNTNAFSLNDEFLAYLHRSSTGSARPPSSSSQSQSTAVEELLAYPCRFSQSSISPPSFCSHSKANDVHSAHEHFKRQALYTQSFYLTQASALASEAPIPVPRLPTSTSCSTIASIYSQKSYEYTLPPPLVRSNFFSNDVMQESHAGCAFPDLVLELMAEIDAEIAEWRCLSVAL</sequence>
<name>A0A5C3MG00_9AGAR</name>
<evidence type="ECO:0000313" key="3">
    <source>
        <dbReference type="Proteomes" id="UP000308652"/>
    </source>
</evidence>
<accession>A0A5C3MG00</accession>
<feature type="region of interest" description="Disordered" evidence="1">
    <location>
        <begin position="1"/>
        <end position="32"/>
    </location>
</feature>